<protein>
    <submittedName>
        <fullName evidence="1">Uncharacterized protein</fullName>
    </submittedName>
</protein>
<gene>
    <name evidence="1" type="ORF">H8R27_04340</name>
</gene>
<organism evidence="1 2">
    <name type="scientific">Flavobacterium bernardetii</name>
    <dbReference type="NCBI Taxonomy" id="2813823"/>
    <lineage>
        <taxon>Bacteria</taxon>
        <taxon>Pseudomonadati</taxon>
        <taxon>Bacteroidota</taxon>
        <taxon>Flavobacteriia</taxon>
        <taxon>Flavobacteriales</taxon>
        <taxon>Flavobacteriaceae</taxon>
        <taxon>Flavobacterium</taxon>
    </lineage>
</organism>
<dbReference type="EMBL" id="JACRUN010000001">
    <property type="protein sequence ID" value="MBC5834107.1"/>
    <property type="molecule type" value="Genomic_DNA"/>
</dbReference>
<sequence>MRNIFLAIFFLITTFGFSQNIDEKKLEKLSNSLSESTCNCVQRSNKANGEWMDAIYSCYLNAFKENDLQFKQIIGENYLNEENAPYIYQILTDAKTYWLDVCSQKLNLIEEDWSPNFVIYFYTKKVLKYDIVSYSLKAEEDEEEQEQEVASDLSHKDVEFEVFYVKTYEDEDKDIHIVVKDETNEIYDLVAFNGLNNFMLQLTSKQIKVNQKIKISVREYEINDEETGEKLSTQIIIDLKKI</sequence>
<dbReference type="Proteomes" id="UP000605990">
    <property type="component" value="Unassembled WGS sequence"/>
</dbReference>
<evidence type="ECO:0000313" key="1">
    <source>
        <dbReference type="EMBL" id="MBC5834107.1"/>
    </source>
</evidence>
<proteinExistence type="predicted"/>
<evidence type="ECO:0000313" key="2">
    <source>
        <dbReference type="Proteomes" id="UP000605990"/>
    </source>
</evidence>
<comment type="caution">
    <text evidence="1">The sequence shown here is derived from an EMBL/GenBank/DDBJ whole genome shotgun (WGS) entry which is preliminary data.</text>
</comment>
<keyword evidence="2" id="KW-1185">Reference proteome</keyword>
<name>A0ABR7IX54_9FLAO</name>
<accession>A0ABR7IX54</accession>
<reference evidence="1 2" key="1">
    <citation type="submission" date="2020-08" db="EMBL/GenBank/DDBJ databases">
        <title>Description of novel Flavobacterium F-408 isolate.</title>
        <authorList>
            <person name="Saticioglu I.B."/>
            <person name="Duman M."/>
            <person name="Altun S."/>
        </authorList>
    </citation>
    <scope>NUCLEOTIDE SEQUENCE [LARGE SCALE GENOMIC DNA]</scope>
    <source>
        <strain evidence="1 2">F-408</strain>
    </source>
</reference>
<dbReference type="RefSeq" id="WP_166125320.1">
    <property type="nucleotide sequence ID" value="NZ_JAANOQ010000001.1"/>
</dbReference>